<evidence type="ECO:0000256" key="8">
    <source>
        <dbReference type="SAM" id="MobiDB-lite"/>
    </source>
</evidence>
<comment type="catalytic activity">
    <reaction evidence="6 7">
        <text>lipid IVA (E. coli) + CMP-3-deoxy-beta-D-manno-octulosonate = alpha-Kdo-(2-&gt;6)-lipid IVA (E. coli) + CMP + H(+)</text>
        <dbReference type="Rhea" id="RHEA:28066"/>
        <dbReference type="ChEBI" id="CHEBI:15378"/>
        <dbReference type="ChEBI" id="CHEBI:58603"/>
        <dbReference type="ChEBI" id="CHEBI:60364"/>
        <dbReference type="ChEBI" id="CHEBI:60377"/>
        <dbReference type="ChEBI" id="CHEBI:85987"/>
        <dbReference type="EC" id="2.4.99.12"/>
    </reaction>
</comment>
<proteinExistence type="inferred from homology"/>
<keyword evidence="7" id="KW-1003">Cell membrane</keyword>
<keyword evidence="7" id="KW-0472">Membrane</keyword>
<evidence type="ECO:0000256" key="3">
    <source>
        <dbReference type="ARBA" id="ARBA00019077"/>
    </source>
</evidence>
<dbReference type="Gene3D" id="3.40.50.11720">
    <property type="entry name" value="3-Deoxy-D-manno-octulosonic-acid transferase, N-terminal domain"/>
    <property type="match status" value="1"/>
</dbReference>
<evidence type="ECO:0000313" key="10">
    <source>
        <dbReference type="EMBL" id="MDP4546053.1"/>
    </source>
</evidence>
<dbReference type="InterPro" id="IPR038107">
    <property type="entry name" value="Glycos_transf_N_sf"/>
</dbReference>
<name>A0ABT9HJV0_9GAMM</name>
<comment type="function">
    <text evidence="7">Involved in lipopolysaccharide (LPS) biosynthesis. Catalyzes the transfer of 3-deoxy-D-manno-octulosonate (Kdo) residue(s) from CMP-Kdo to lipid IV(A), the tetraacyldisaccharide-1,4'-bisphosphate precursor of lipid A.</text>
</comment>
<dbReference type="InterPro" id="IPR039901">
    <property type="entry name" value="Kdotransferase"/>
</dbReference>
<evidence type="ECO:0000256" key="6">
    <source>
        <dbReference type="ARBA" id="ARBA00049183"/>
    </source>
</evidence>
<comment type="similarity">
    <text evidence="7">Belongs to the glycosyltransferase group 1 family.</text>
</comment>
<feature type="domain" description="3-deoxy-D-manno-octulosonic-acid transferase N-terminal" evidence="9">
    <location>
        <begin position="89"/>
        <end position="259"/>
    </location>
</feature>
<dbReference type="PANTHER" id="PTHR42755">
    <property type="entry name" value="3-DEOXY-MANNO-OCTULOSONATE CYTIDYLYLTRANSFERASE"/>
    <property type="match status" value="1"/>
</dbReference>
<dbReference type="RefSeq" id="WP_198328740.1">
    <property type="nucleotide sequence ID" value="NZ_CAJGZG010000015.1"/>
</dbReference>
<evidence type="ECO:0000256" key="4">
    <source>
        <dbReference type="ARBA" id="ARBA00022679"/>
    </source>
</evidence>
<dbReference type="Proteomes" id="UP001228171">
    <property type="component" value="Unassembled WGS sequence"/>
</dbReference>
<dbReference type="EC" id="2.4.99.12" evidence="2 7"/>
<keyword evidence="10" id="KW-0328">Glycosyltransferase</keyword>
<comment type="caution">
    <text evidence="10">The sequence shown here is derived from an EMBL/GenBank/DDBJ whole genome shotgun (WGS) entry which is preliminary data.</text>
</comment>
<dbReference type="InterPro" id="IPR007507">
    <property type="entry name" value="Glycos_transf_N"/>
</dbReference>
<keyword evidence="7" id="KW-0448">Lipopolysaccharide biosynthesis</keyword>
<organism evidence="10 11">
    <name type="scientific">Psychrobacter faecalis</name>
    <dbReference type="NCBI Taxonomy" id="180588"/>
    <lineage>
        <taxon>Bacteria</taxon>
        <taxon>Pseudomonadati</taxon>
        <taxon>Pseudomonadota</taxon>
        <taxon>Gammaproteobacteria</taxon>
        <taxon>Moraxellales</taxon>
        <taxon>Moraxellaceae</taxon>
        <taxon>Psychrobacter</taxon>
    </lineage>
</organism>
<dbReference type="GO" id="GO:0043842">
    <property type="term" value="F:Kdo transferase activity"/>
    <property type="evidence" value="ECO:0007669"/>
    <property type="project" value="UniProtKB-EC"/>
</dbReference>
<evidence type="ECO:0000256" key="5">
    <source>
        <dbReference type="ARBA" id="ARBA00031445"/>
    </source>
</evidence>
<sequence length="536" mass="58886">MPSSDNSLPSFDKSTQPIQSRAVYKPPVYYQVTIGLLKPLYRLQVWRRSHKRDNYQQEVEQRFGKRYPAPPVPNAKVKPNATANENGNLKESNGKKVIWCHAVSLGETNTVAPLLDALLAKGYQIWLTNTTQTGYARGASRFADDIAQGRLSHSYVPVDSPAVIETFLGHVQPVAALFVETELWANILTKLSEHHIPSVLVNGRLSASSFKSYQKIGAVSASMMKNLSLIIAQDNESAKRFRQLGAHSAQIRVAGSLKWVINTPKPKNDNNNDDNIKTAEIINDGADLDLDLGIADRPIWVAASTHSGEEEIVLSWQQQILSNPLLANSLLIIVPRHPERFDEVAELIEKSGLAMARRSAEDAISANTQVYLADSMGELMRWYALADVALVGGSLVDIGGHNPVEPASVATPVLMGAYTQSCQSVVDKLASVGALYQPNNVFYSAISANGQVSQPLLQPHRSESKQSSSDDDDNLLYQQLKYWLSHLSLAKQAGRAGAAMTEQQQAVLHRQLSMIEGVIEQYAQPSFEQDLSQDVN</sequence>
<evidence type="ECO:0000256" key="2">
    <source>
        <dbReference type="ARBA" id="ARBA00012621"/>
    </source>
</evidence>
<accession>A0ABT9HJV0</accession>
<comment type="subcellular location">
    <subcellularLocation>
        <location evidence="7">Cell membrane</location>
    </subcellularLocation>
</comment>
<protein>
    <recommendedName>
        <fullName evidence="3 7">3-deoxy-D-manno-octulosonic acid transferase</fullName>
        <shortName evidence="7">Kdo transferase</shortName>
        <ecNumber evidence="2 7">2.4.99.12</ecNumber>
    </recommendedName>
    <alternativeName>
        <fullName evidence="5 7">Lipid IV(A) 3-deoxy-D-manno-octulosonic acid transferase</fullName>
    </alternativeName>
</protein>
<dbReference type="Gene3D" id="3.40.50.2000">
    <property type="entry name" value="Glycogen Phosphorylase B"/>
    <property type="match status" value="1"/>
</dbReference>
<evidence type="ECO:0000256" key="1">
    <source>
        <dbReference type="ARBA" id="ARBA00004713"/>
    </source>
</evidence>
<evidence type="ECO:0000259" key="9">
    <source>
        <dbReference type="Pfam" id="PF04413"/>
    </source>
</evidence>
<dbReference type="EMBL" id="JAVAJI010000033">
    <property type="protein sequence ID" value="MDP4546053.1"/>
    <property type="molecule type" value="Genomic_DNA"/>
</dbReference>
<evidence type="ECO:0000256" key="7">
    <source>
        <dbReference type="RuleBase" id="RU365103"/>
    </source>
</evidence>
<evidence type="ECO:0000313" key="11">
    <source>
        <dbReference type="Proteomes" id="UP001228171"/>
    </source>
</evidence>
<gene>
    <name evidence="10" type="ORF">Q8P09_13295</name>
</gene>
<reference evidence="10 11" key="1">
    <citation type="submission" date="2023-08" db="EMBL/GenBank/DDBJ databases">
        <authorList>
            <person name="Kumar R."/>
        </authorList>
    </citation>
    <scope>NUCLEOTIDE SEQUENCE [LARGE SCALE GENOMIC DNA]</scope>
    <source>
        <strain evidence="10 11">LUR13</strain>
    </source>
</reference>
<keyword evidence="11" id="KW-1185">Reference proteome</keyword>
<dbReference type="Pfam" id="PF04413">
    <property type="entry name" value="Glycos_transf_N"/>
    <property type="match status" value="1"/>
</dbReference>
<feature type="region of interest" description="Disordered" evidence="8">
    <location>
        <begin position="65"/>
        <end position="89"/>
    </location>
</feature>
<comment type="pathway">
    <text evidence="1 7">Bacterial outer membrane biogenesis; LPS core biosynthesis.</text>
</comment>
<dbReference type="GeneID" id="84653114"/>
<dbReference type="PANTHER" id="PTHR42755:SF1">
    <property type="entry name" value="3-DEOXY-D-MANNO-OCTULOSONIC ACID TRANSFERASE, MITOCHONDRIAL-RELATED"/>
    <property type="match status" value="1"/>
</dbReference>
<keyword evidence="4 7" id="KW-0808">Transferase</keyword>